<dbReference type="GO" id="GO:0150105">
    <property type="term" value="P:protein localization to cell-cell junction"/>
    <property type="evidence" value="ECO:0007669"/>
    <property type="project" value="TreeGrafter"/>
</dbReference>
<dbReference type="InterPro" id="IPR002181">
    <property type="entry name" value="Fibrinogen_a/b/g_C_dom"/>
</dbReference>
<keyword evidence="4" id="KW-0472">Membrane</keyword>
<dbReference type="Gene3D" id="2.30.42.10">
    <property type="match status" value="2"/>
</dbReference>
<dbReference type="PANTHER" id="PTHR13865:SF28">
    <property type="entry name" value="POLYCHAETOID, ISOFORM O"/>
    <property type="match status" value="1"/>
</dbReference>
<dbReference type="Gene3D" id="3.90.215.10">
    <property type="entry name" value="Gamma Fibrinogen, chain A, domain 1"/>
    <property type="match status" value="1"/>
</dbReference>
<feature type="transmembrane region" description="Helical" evidence="4">
    <location>
        <begin position="2894"/>
        <end position="2915"/>
    </location>
</feature>
<feature type="domain" description="Fibrinogen C-terminal" evidence="7">
    <location>
        <begin position="677"/>
        <end position="858"/>
    </location>
</feature>
<evidence type="ECO:0000256" key="4">
    <source>
        <dbReference type="SAM" id="Phobius"/>
    </source>
</evidence>
<proteinExistence type="predicted"/>
<keyword evidence="1 2" id="KW-0371">Homeobox</keyword>
<evidence type="ECO:0000313" key="9">
    <source>
        <dbReference type="WBParaSite" id="maker-uti_cns_0004508-snap-gene-0.3-mRNA-1"/>
    </source>
</evidence>
<dbReference type="Gene3D" id="2.30.30.40">
    <property type="entry name" value="SH3 Domains"/>
    <property type="match status" value="1"/>
</dbReference>
<evidence type="ECO:0000259" key="5">
    <source>
        <dbReference type="PROSITE" id="PS50071"/>
    </source>
</evidence>
<dbReference type="SMART" id="SM00228">
    <property type="entry name" value="PDZ"/>
    <property type="match status" value="2"/>
</dbReference>
<accession>A0A1I8H6J4</accession>
<comment type="subcellular location">
    <subcellularLocation>
        <location evidence="1 2">Nucleus</location>
    </subcellularLocation>
</comment>
<feature type="compositionally biased region" description="Low complexity" evidence="3">
    <location>
        <begin position="94"/>
        <end position="112"/>
    </location>
</feature>
<name>A0A1I8H6J4_9PLAT</name>
<dbReference type="GO" id="GO:0005634">
    <property type="term" value="C:nucleus"/>
    <property type="evidence" value="ECO:0007669"/>
    <property type="project" value="UniProtKB-SubCell"/>
</dbReference>
<dbReference type="SMART" id="SM00186">
    <property type="entry name" value="FBG"/>
    <property type="match status" value="1"/>
</dbReference>
<dbReference type="Pfam" id="PF00595">
    <property type="entry name" value="PDZ"/>
    <property type="match status" value="2"/>
</dbReference>
<dbReference type="Pfam" id="PF00046">
    <property type="entry name" value="Homeodomain"/>
    <property type="match status" value="1"/>
</dbReference>
<dbReference type="PROSITE" id="PS50106">
    <property type="entry name" value="PDZ"/>
    <property type="match status" value="2"/>
</dbReference>
<evidence type="ECO:0000313" key="8">
    <source>
        <dbReference type="Proteomes" id="UP000095280"/>
    </source>
</evidence>
<dbReference type="GO" id="GO:0003677">
    <property type="term" value="F:DNA binding"/>
    <property type="evidence" value="ECO:0007669"/>
    <property type="project" value="UniProtKB-UniRule"/>
</dbReference>
<feature type="compositionally biased region" description="Polar residues" evidence="3">
    <location>
        <begin position="2074"/>
        <end position="2083"/>
    </location>
</feature>
<dbReference type="Pfam" id="PF00147">
    <property type="entry name" value="Fibrinogen_C"/>
    <property type="match status" value="1"/>
</dbReference>
<evidence type="ECO:0000256" key="1">
    <source>
        <dbReference type="PROSITE-ProRule" id="PRU00108"/>
    </source>
</evidence>
<dbReference type="GO" id="GO:0050839">
    <property type="term" value="F:cell adhesion molecule binding"/>
    <property type="evidence" value="ECO:0007669"/>
    <property type="project" value="TreeGrafter"/>
</dbReference>
<feature type="region of interest" description="Disordered" evidence="3">
    <location>
        <begin position="2546"/>
        <end position="2569"/>
    </location>
</feature>
<feature type="domain" description="PDZ" evidence="6">
    <location>
        <begin position="1539"/>
        <end position="1621"/>
    </location>
</feature>
<feature type="DNA-binding region" description="Homeobox" evidence="1">
    <location>
        <begin position="1025"/>
        <end position="1069"/>
    </location>
</feature>
<feature type="region of interest" description="Disordered" evidence="3">
    <location>
        <begin position="2065"/>
        <end position="2084"/>
    </location>
</feature>
<keyword evidence="1 2" id="KW-0238">DNA-binding</keyword>
<dbReference type="Gene3D" id="2.40.70.10">
    <property type="entry name" value="Acid Proteases"/>
    <property type="match status" value="1"/>
</dbReference>
<dbReference type="Gene3D" id="1.10.10.60">
    <property type="entry name" value="Homeodomain-like"/>
    <property type="match status" value="1"/>
</dbReference>
<feature type="domain" description="Homeobox" evidence="5">
    <location>
        <begin position="1023"/>
        <end position="1068"/>
    </location>
</feature>
<dbReference type="GO" id="GO:0005886">
    <property type="term" value="C:plasma membrane"/>
    <property type="evidence" value="ECO:0007669"/>
    <property type="project" value="TreeGrafter"/>
</dbReference>
<dbReference type="SUPFAM" id="SSF50156">
    <property type="entry name" value="PDZ domain-like"/>
    <property type="match status" value="2"/>
</dbReference>
<sequence length="2951" mass="319762">SGTARQPAGQCFARISSVSLAQLRRVDLHQADTNRRPVAVVVRLRDDAQRVAVKFSQKFTNYKNRVNPIRPQMISKCSVSINDAPTKAEDQREQQQQQQQQQTQQQRQSQSQGTNQVVVPCQQRLWQLGSVLLFVLGLSVFILASLLLSVRTGLGPDGTSASSLMASGFASLTGSCAIMLHMKMRQYCTAVGLFQAVVETVSLYNAETWTLTDALERQLDAAYAAMLRAALGVRNGPGSETNAALYTRARLKRPSDLLLGRRLRLASHVIRSEARRLEPLHEVLLLKLQGPRRRGQGRTARCPDRLSTDAGAPDQAGGNVLVLATSSAFSRIPELSRDSDFEVYIERLEQYFVCAKVTEEPTKVATLCTAIGETAYTVLRNLCQPDKVSERSYDGLKKILQDHYAPAPSEIAACFKFQQRMQLPGEDFATFLAGLKAATLHCNFGTALEERLRDQAVFGLRNDAIRSKLLEISKLTYALMVATVSSMEAAQRYASEIAPRTLETAAAISKDVDGRDCPFELDTGSAVTLIPKKMADERLPGLRLQPTAMVLRTYTNEQFKPLGEARVAVSHNGQKAILPLLVVSQGSVPLLGRDWMARLKLDCHAIMAQTGDLPAAHQDGSSDGNLAPGPGPGDGIVKPAAGSPARRYPERARARAGTPGVSSGRKPLAKVVPNMRPILPRPPRDAKFMSSPWSDYLSATAFVSGSRFCLFSAARNADFAATAPGSLVYRIRWKDGVMLIRTGASLSFARSWSEYENGFGNEVDGWMGLRKIHELTGNTPRRLRVEAVTWSNVLYVCEYSGFSVGNASTNYTMTFDKYLSGSSNTTSDSLFYHKGMQFSTMDRDNDQHSSVFCSSSGGNGALSYEALSYEALSYEALSYGTLSYEALSYEALSYETLSYEALSYEALSYEALSYGTLSYEALSYEYETLIRETYCTLRCRANLELPELQISAIIGLYYGIKQARTCLLQQQQLIAPAFAAYHDCRCSFILPTQPPQQPLQQPPSFSVAEPRQVMEEQNRRSFGRRRRNRTIFSERRLEELERLFALTHYPDVTIREQLAARIHCCDGLWRLPSTKPELPAQQLAAKSSSDEDVVTADIPSSITRAGYADDVAAVVSGPDPATLRNLMQQFADKAADWATQHGLKISVTKTVAVVFTKRRAYPSTPYEGLNTILNLPPLHLFIRAEAMKSASRLIRDKTLNNAPSGFMPMKTLIPHMDFVRRDLNNIHMDLGNVDSRPPALNIRRGFKTAIPGRDNIPLDVGVNRRSQGIHCFTDGSLFNGRAGAGIAIFHEGKMLLQESLHLGEETAEHHVTFCPYFNKARHKYLGHPQRMDELTTADNIRDLRAFVRDSGRMRCQMEVAVTRQPGYGYGFEVAAVPDETAVDSSSVVAVVSHVLEGGPAEGRLQPLDRVLACNGVSIPAVRIDQQRRRRRPDELLIGKLLRSPPTVLLSIERRQPRAAAASTRTLAAEAQATFTVVHQRRRAKSFGASTLPPVRIGGFDGVSASAVASTERLARHLSEARELRIDLARYSTAAGAIRNVQLWPDPDGGFGMRLAGGNASGVFVDDATPGRPAYNAGIRTGDRLLEASGVWLDGPSATKEAAMLALMSGGPTVQAAVAADPIGFARLNTGETPGDLFHVCARFDLPPTCDGLDVHAGDILRVENTTADGRLGAWEAVKIHPPVAARAPHTRGRVPSAARADQLAMLTGRSPPAYIRVALGRADAAGPSPLLLLGPLAPLALPGLEARAALPNAEFHLVSQEDVEEVGEALLLPTPPPIVIYVGSGKKRWREWRQRDRLNAIVSLGGARQQPEADAARLVSGVLAAVRRCRQEPVWMPVSAERVGGDGCCNEGGQDDEVLAVEQGLMQLFPNIGLDLPPAHFKEEAEARLRLRQRRLPSSPSSPMENGVSDDFADCEPSPESLRQLRDRCLQCQFDRADGGRLTCPATGATLDIPPGALPAASGSCDILFGVSPTQPLLLVGPSGLSFQRPARLLNLPIAWSRRLRIFSASQGDEITELGWGVSLMTNVKILAAIFPHGFYSRQLTQSAAISPFHSNEWFKCAAATDDAPPTGSSPPANCSDQQAAAGPEIAAADDAAAAAAAVAAEAEVEADAETTVPLVDLQLCGRRQSRLAGVCTVRRCCTEVNAAARCCCGCWQVADSSVRLSTCDRLSELISFPPDAAADADGLAAKREAAAGLRSIWEAGDVEGLQLLLMQAQLQGPSPMHQLVEVVQQVAVLVQQPLRSRLSLGPGSRLRGQLVAKQLHFGKRGLGLLRPVLQLLLHQLPAVPPPERRLAVKALAGVTAAMGWCMSSWPQPGPTSAAQAGTTAARVLGPFKNQTDRRANEIATTTLRFLAALALNSNRTRRIAARISVPRRPRIAAAAHCLLCTCSGCPVVKLLSMLCGLSSAKQHLRESFAERQAIANAERRMRTGSGGGGLPAEHLDSRLQLLLMQAQLQGPSPMHQLVEVVQQVAVLVQQPLRSRLSLGPGSRLRGQLVAKQLHFGKRGLGLLRPVLQLLLHQLPAVPPPERRLAVKALAGVTAARSADAGAPPSSAKSRWPPKPSTAATLTAPEATSPMLPLSRIWMKLYQHPPAGPLLLQQLLLLLGCQRQLVADLEGLANGAHDAHRLHLLGGFEHVALERVPMAVSGDVAENLQVLRVVRHVEDPVDGVCMSSWPQPGPTPPPRLAPSCQGLGGRLKIRLTPSNEIATTTLRFLAALALNSNRTRRIAATISVRLCGLATSMLPIGEETWTLTATLERQLDSAHSGLLRAAFRADESVGTEALYDRAKLQRPSTILRRRRLQLAGHVIRVESYCPQPVQDVLLLTLQGPFRRAHLSALNVNQQRVPVLLECVAVLVAKQQVRTGRPRRQLAESLANVHGYQTGLGCWTGGIGFAVGVLGSGFLHWIVGLAGVRMAGGSTLTKPSAVSNSTGLSESNSIAEPQAAIAQS</sequence>
<organism evidence="8 9">
    <name type="scientific">Macrostomum lignano</name>
    <dbReference type="NCBI Taxonomy" id="282301"/>
    <lineage>
        <taxon>Eukaryota</taxon>
        <taxon>Metazoa</taxon>
        <taxon>Spiralia</taxon>
        <taxon>Lophotrochozoa</taxon>
        <taxon>Platyhelminthes</taxon>
        <taxon>Rhabditophora</taxon>
        <taxon>Macrostomorpha</taxon>
        <taxon>Macrostomida</taxon>
        <taxon>Macrostomidae</taxon>
        <taxon>Macrostomum</taxon>
    </lineage>
</organism>
<dbReference type="SUPFAM" id="SSF50630">
    <property type="entry name" value="Acid proteases"/>
    <property type="match status" value="1"/>
</dbReference>
<evidence type="ECO:0000259" key="7">
    <source>
        <dbReference type="PROSITE" id="PS51406"/>
    </source>
</evidence>
<evidence type="ECO:0000256" key="2">
    <source>
        <dbReference type="RuleBase" id="RU000682"/>
    </source>
</evidence>
<keyword evidence="8" id="KW-1185">Reference proteome</keyword>
<dbReference type="PROSITE" id="PS50071">
    <property type="entry name" value="HOMEOBOX_2"/>
    <property type="match status" value="1"/>
</dbReference>
<dbReference type="InterPro" id="IPR009057">
    <property type="entry name" value="Homeodomain-like_sf"/>
</dbReference>
<dbReference type="SUPFAM" id="SSF56496">
    <property type="entry name" value="Fibrinogen C-terminal domain-like"/>
    <property type="match status" value="1"/>
</dbReference>
<dbReference type="GO" id="GO:0098609">
    <property type="term" value="P:cell-cell adhesion"/>
    <property type="evidence" value="ECO:0007669"/>
    <property type="project" value="TreeGrafter"/>
</dbReference>
<evidence type="ECO:0000259" key="6">
    <source>
        <dbReference type="PROSITE" id="PS50106"/>
    </source>
</evidence>
<protein>
    <submittedName>
        <fullName evidence="9">FERM domain-containing protein</fullName>
    </submittedName>
</protein>
<keyword evidence="1 2" id="KW-0539">Nucleus</keyword>
<dbReference type="InterPro" id="IPR001478">
    <property type="entry name" value="PDZ"/>
</dbReference>
<dbReference type="InterPro" id="IPR036056">
    <property type="entry name" value="Fibrinogen-like_C"/>
</dbReference>
<dbReference type="SMART" id="SM00389">
    <property type="entry name" value="HOX"/>
    <property type="match status" value="1"/>
</dbReference>
<dbReference type="InterPro" id="IPR021109">
    <property type="entry name" value="Peptidase_aspartic_dom_sf"/>
</dbReference>
<dbReference type="InterPro" id="IPR036034">
    <property type="entry name" value="PDZ_sf"/>
</dbReference>
<evidence type="ECO:0000256" key="3">
    <source>
        <dbReference type="SAM" id="MobiDB-lite"/>
    </source>
</evidence>
<feature type="region of interest" description="Disordered" evidence="3">
    <location>
        <begin position="2928"/>
        <end position="2951"/>
    </location>
</feature>
<dbReference type="SUPFAM" id="SSF46689">
    <property type="entry name" value="Homeodomain-like"/>
    <property type="match status" value="1"/>
</dbReference>
<dbReference type="InterPro" id="IPR001356">
    <property type="entry name" value="HD"/>
</dbReference>
<feature type="domain" description="PDZ" evidence="6">
    <location>
        <begin position="1358"/>
        <end position="1455"/>
    </location>
</feature>
<dbReference type="PROSITE" id="PS51406">
    <property type="entry name" value="FIBRINOGEN_C_2"/>
    <property type="match status" value="1"/>
</dbReference>
<dbReference type="InterPro" id="IPR014716">
    <property type="entry name" value="Fibrinogen_a/b/g_C_1"/>
</dbReference>
<dbReference type="PANTHER" id="PTHR13865">
    <property type="entry name" value="TIGHT JUNCTION PROTEIN"/>
    <property type="match status" value="1"/>
</dbReference>
<dbReference type="GO" id="GO:0005923">
    <property type="term" value="C:bicellular tight junction"/>
    <property type="evidence" value="ECO:0007669"/>
    <property type="project" value="TreeGrafter"/>
</dbReference>
<reference evidence="9" key="1">
    <citation type="submission" date="2016-11" db="UniProtKB">
        <authorList>
            <consortium name="WormBaseParasite"/>
        </authorList>
    </citation>
    <scope>IDENTIFICATION</scope>
</reference>
<dbReference type="Proteomes" id="UP000095280">
    <property type="component" value="Unplaced"/>
</dbReference>
<keyword evidence="4" id="KW-1133">Transmembrane helix</keyword>
<feature type="region of interest" description="Disordered" evidence="3">
    <location>
        <begin position="614"/>
        <end position="667"/>
    </location>
</feature>
<feature type="transmembrane region" description="Helical" evidence="4">
    <location>
        <begin position="125"/>
        <end position="150"/>
    </location>
</feature>
<feature type="region of interest" description="Disordered" evidence="3">
    <location>
        <begin position="83"/>
        <end position="112"/>
    </location>
</feature>
<dbReference type="GO" id="GO:0045216">
    <property type="term" value="P:cell-cell junction organization"/>
    <property type="evidence" value="ECO:0007669"/>
    <property type="project" value="TreeGrafter"/>
</dbReference>
<dbReference type="WBParaSite" id="maker-uti_cns_0004508-snap-gene-0.3-mRNA-1">
    <property type="protein sequence ID" value="maker-uti_cns_0004508-snap-gene-0.3-mRNA-1"/>
    <property type="gene ID" value="maker-uti_cns_0004508-snap-gene-0.3"/>
</dbReference>
<keyword evidence="4" id="KW-0812">Transmembrane</keyword>
<feature type="region of interest" description="Disordered" evidence="3">
    <location>
        <begin position="1894"/>
        <end position="1917"/>
    </location>
</feature>